<dbReference type="PROSITE" id="PS50188">
    <property type="entry name" value="B302_SPRY"/>
    <property type="match status" value="1"/>
</dbReference>
<dbReference type="PANTHER" id="PTHR25465">
    <property type="entry name" value="B-BOX DOMAIN CONTAINING"/>
    <property type="match status" value="1"/>
</dbReference>
<dbReference type="InterPro" id="IPR043136">
    <property type="entry name" value="B30.2/SPRY_sf"/>
</dbReference>
<dbReference type="InterPro" id="IPR017907">
    <property type="entry name" value="Znf_RING_CS"/>
</dbReference>
<dbReference type="SMART" id="SM00449">
    <property type="entry name" value="SPRY"/>
    <property type="match status" value="1"/>
</dbReference>
<dbReference type="InParanoid" id="A0A3P8W631"/>
<evidence type="ECO:0000259" key="10">
    <source>
        <dbReference type="PROSITE" id="PS50188"/>
    </source>
</evidence>
<feature type="region of interest" description="Disordered" evidence="7">
    <location>
        <begin position="367"/>
        <end position="386"/>
    </location>
</feature>
<dbReference type="SMART" id="SM00184">
    <property type="entry name" value="RING"/>
    <property type="match status" value="1"/>
</dbReference>
<dbReference type="Pfam" id="PF15227">
    <property type="entry name" value="zf-C3HC4_4"/>
    <property type="match status" value="1"/>
</dbReference>
<keyword evidence="4" id="KW-0862">Zinc</keyword>
<dbReference type="GeneID" id="103378277"/>
<name>A0A3P8W631_CYNSE</name>
<dbReference type="Gene3D" id="2.60.120.920">
    <property type="match status" value="1"/>
</dbReference>
<dbReference type="InterPro" id="IPR051051">
    <property type="entry name" value="E3_ubiq-ligase_TRIM/RNF"/>
</dbReference>
<evidence type="ECO:0000256" key="2">
    <source>
        <dbReference type="ARBA" id="ARBA00022723"/>
    </source>
</evidence>
<dbReference type="AlphaFoldDB" id="A0A3P8W631"/>
<dbReference type="InterPro" id="IPR000315">
    <property type="entry name" value="Znf_B-box"/>
</dbReference>
<dbReference type="SMART" id="SM00589">
    <property type="entry name" value="PRY"/>
    <property type="match status" value="1"/>
</dbReference>
<dbReference type="InterPro" id="IPR001841">
    <property type="entry name" value="Znf_RING"/>
</dbReference>
<dbReference type="InterPro" id="IPR013320">
    <property type="entry name" value="ConA-like_dom_sf"/>
</dbReference>
<sequence>MASAWTEEETLLCSVCLDILKEPATLPCGHSYCLVCIQSHWDKRDSNGQYSCPQCRQIFNPRPSLAKSTVLAEVMEKLRTNSFKGSSSTSAWSSSPAGAPNYLEVLGSVYPHATTVDPRCCPHHGLPLNMFCHEDGTYVCEVCCQNGHKGHRVVRPQEEREQRQKELFQRQAEVQRRIQGTEQKLKELPPLARQQKALVQAVGHETTELFSELAKNVSQTGSRVIDLLNSHEIFLGNVIEGHVYKLEQERAQLQWMSEELSRVAAIEDNICFLKNFFTMEPLAPVSAPEESMFNKEELVIASIRSATKELQTAVELQCKASFDRIMTLVNPDLWTVAPSDEGSCSSGVEKEMNTLPLPPPRPQVEEQMINRPPSPPPRPQEAEVGYDNKEPQTREELQKFYFEPTMDPNTAYRHVQLSDGGQKATLRAENLNPPNHLDRFQFWRQVLCREPLAGSPYYWEVEWKGQKISIGVCYKDMERKSSDVRSRLGHNVQSWSLYWSGTGFSFWHNGQEKLLGSPKAKRIGVYVDQHVGILAFYSITNKQADLIHSHHTQFTGPLYPGFRFWSIPGASVTICKMD</sequence>
<dbReference type="Pfam" id="PF13765">
    <property type="entry name" value="PRY"/>
    <property type="match status" value="1"/>
</dbReference>
<accession>A0A3P8W631</accession>
<proteinExistence type="predicted"/>
<dbReference type="InterPro" id="IPR003879">
    <property type="entry name" value="Butyrophylin_SPRY"/>
</dbReference>
<keyword evidence="12" id="KW-1185">Reference proteome</keyword>
<dbReference type="InterPro" id="IPR001870">
    <property type="entry name" value="B30.2/SPRY"/>
</dbReference>
<dbReference type="InterPro" id="IPR013083">
    <property type="entry name" value="Znf_RING/FYVE/PHD"/>
</dbReference>
<dbReference type="InterPro" id="IPR006574">
    <property type="entry name" value="PRY"/>
</dbReference>
<feature type="region of interest" description="Disordered" evidence="7">
    <location>
        <begin position="339"/>
        <end position="360"/>
    </location>
</feature>
<reference evidence="11" key="2">
    <citation type="submission" date="2025-08" db="UniProtKB">
        <authorList>
            <consortium name="Ensembl"/>
        </authorList>
    </citation>
    <scope>IDENTIFICATION</scope>
</reference>
<dbReference type="Pfam" id="PF00622">
    <property type="entry name" value="SPRY"/>
    <property type="match status" value="1"/>
</dbReference>
<dbReference type="GeneTree" id="ENSGT00940000162978"/>
<dbReference type="Proteomes" id="UP000265120">
    <property type="component" value="Chromosome 4"/>
</dbReference>
<keyword evidence="1" id="KW-0399">Innate immunity</keyword>
<dbReference type="Pfam" id="PF00643">
    <property type="entry name" value="zf-B_box"/>
    <property type="match status" value="1"/>
</dbReference>
<evidence type="ECO:0000313" key="11">
    <source>
        <dbReference type="Ensembl" id="ENSCSEP00000022988.1"/>
    </source>
</evidence>
<evidence type="ECO:0000256" key="5">
    <source>
        <dbReference type="ARBA" id="ARBA00022859"/>
    </source>
</evidence>
<dbReference type="PROSITE" id="PS50089">
    <property type="entry name" value="ZF_RING_2"/>
    <property type="match status" value="1"/>
</dbReference>
<dbReference type="InterPro" id="IPR058030">
    <property type="entry name" value="TRIM8/14/16/25/29/45/65_CC"/>
</dbReference>
<dbReference type="PANTHER" id="PTHR25465:SF14">
    <property type="entry name" value="E3 UBIQUITIN-PROTEIN LIGASE TRIM65"/>
    <property type="match status" value="1"/>
</dbReference>
<dbReference type="RefSeq" id="XP_008307653.1">
    <property type="nucleotide sequence ID" value="XM_008309431.3"/>
</dbReference>
<dbReference type="KEGG" id="csem:103378277"/>
<dbReference type="GO" id="GO:0005737">
    <property type="term" value="C:cytoplasm"/>
    <property type="evidence" value="ECO:0007669"/>
    <property type="project" value="UniProtKB-ARBA"/>
</dbReference>
<dbReference type="CTD" id="767638"/>
<reference evidence="11 12" key="1">
    <citation type="journal article" date="2014" name="Nat. Genet.">
        <title>Whole-genome sequence of a flatfish provides insights into ZW sex chromosome evolution and adaptation to a benthic lifestyle.</title>
        <authorList>
            <person name="Chen S."/>
            <person name="Zhang G."/>
            <person name="Shao C."/>
            <person name="Huang Q."/>
            <person name="Liu G."/>
            <person name="Zhang P."/>
            <person name="Song W."/>
            <person name="An N."/>
            <person name="Chalopin D."/>
            <person name="Volff J.N."/>
            <person name="Hong Y."/>
            <person name="Li Q."/>
            <person name="Sha Z."/>
            <person name="Zhou H."/>
            <person name="Xie M."/>
            <person name="Yu Q."/>
            <person name="Liu Y."/>
            <person name="Xiang H."/>
            <person name="Wang N."/>
            <person name="Wu K."/>
            <person name="Yang C."/>
            <person name="Zhou Q."/>
            <person name="Liao X."/>
            <person name="Yang L."/>
            <person name="Hu Q."/>
            <person name="Zhang J."/>
            <person name="Meng L."/>
            <person name="Jin L."/>
            <person name="Tian Y."/>
            <person name="Lian J."/>
            <person name="Yang J."/>
            <person name="Miao G."/>
            <person name="Liu S."/>
            <person name="Liang Z."/>
            <person name="Yan F."/>
            <person name="Li Y."/>
            <person name="Sun B."/>
            <person name="Zhang H."/>
            <person name="Zhang J."/>
            <person name="Zhu Y."/>
            <person name="Du M."/>
            <person name="Zhao Y."/>
            <person name="Schartl M."/>
            <person name="Tang Q."/>
            <person name="Wang J."/>
        </authorList>
    </citation>
    <scope>NUCLEOTIDE SEQUENCE</scope>
</reference>
<dbReference type="SUPFAM" id="SSF57845">
    <property type="entry name" value="B-box zinc-binding domain"/>
    <property type="match status" value="1"/>
</dbReference>
<evidence type="ECO:0000259" key="8">
    <source>
        <dbReference type="PROSITE" id="PS50089"/>
    </source>
</evidence>
<evidence type="ECO:0000256" key="1">
    <source>
        <dbReference type="ARBA" id="ARBA00022588"/>
    </source>
</evidence>
<evidence type="ECO:0000313" key="12">
    <source>
        <dbReference type="Proteomes" id="UP000265120"/>
    </source>
</evidence>
<keyword evidence="3 6" id="KW-0863">Zinc-finger</keyword>
<evidence type="ECO:0000259" key="9">
    <source>
        <dbReference type="PROSITE" id="PS50119"/>
    </source>
</evidence>
<dbReference type="SUPFAM" id="SSF49899">
    <property type="entry name" value="Concanavalin A-like lectins/glucanases"/>
    <property type="match status" value="1"/>
</dbReference>
<dbReference type="InterPro" id="IPR003877">
    <property type="entry name" value="SPRY_dom"/>
</dbReference>
<dbReference type="Gene3D" id="3.30.40.10">
    <property type="entry name" value="Zinc/RING finger domain, C3HC4 (zinc finger)"/>
    <property type="match status" value="1"/>
</dbReference>
<dbReference type="CDD" id="cd16040">
    <property type="entry name" value="SPRY_PRY_SNTX"/>
    <property type="match status" value="1"/>
</dbReference>
<feature type="domain" description="RING-type" evidence="8">
    <location>
        <begin position="13"/>
        <end position="56"/>
    </location>
</feature>
<evidence type="ECO:0000256" key="4">
    <source>
        <dbReference type="ARBA" id="ARBA00022833"/>
    </source>
</evidence>
<organism evidence="11 12">
    <name type="scientific">Cynoglossus semilaevis</name>
    <name type="common">Tongue sole</name>
    <dbReference type="NCBI Taxonomy" id="244447"/>
    <lineage>
        <taxon>Eukaryota</taxon>
        <taxon>Metazoa</taxon>
        <taxon>Chordata</taxon>
        <taxon>Craniata</taxon>
        <taxon>Vertebrata</taxon>
        <taxon>Euteleostomi</taxon>
        <taxon>Actinopterygii</taxon>
        <taxon>Neopterygii</taxon>
        <taxon>Teleostei</taxon>
        <taxon>Neoteleostei</taxon>
        <taxon>Acanthomorphata</taxon>
        <taxon>Carangaria</taxon>
        <taxon>Pleuronectiformes</taxon>
        <taxon>Pleuronectoidei</taxon>
        <taxon>Cynoglossidae</taxon>
        <taxon>Cynoglossinae</taxon>
        <taxon>Cynoglossus</taxon>
    </lineage>
</organism>
<dbReference type="PROSITE" id="PS00518">
    <property type="entry name" value="ZF_RING_1"/>
    <property type="match status" value="1"/>
</dbReference>
<dbReference type="Pfam" id="PF25600">
    <property type="entry name" value="TRIM_CC"/>
    <property type="match status" value="1"/>
</dbReference>
<keyword evidence="2" id="KW-0479">Metal-binding</keyword>
<evidence type="ECO:0000256" key="3">
    <source>
        <dbReference type="ARBA" id="ARBA00022771"/>
    </source>
</evidence>
<evidence type="ECO:0000256" key="6">
    <source>
        <dbReference type="PROSITE-ProRule" id="PRU00024"/>
    </source>
</evidence>
<dbReference type="GO" id="GO:0045087">
    <property type="term" value="P:innate immune response"/>
    <property type="evidence" value="ECO:0007669"/>
    <property type="project" value="UniProtKB-KW"/>
</dbReference>
<dbReference type="Gene3D" id="3.30.160.60">
    <property type="entry name" value="Classic Zinc Finger"/>
    <property type="match status" value="1"/>
</dbReference>
<dbReference type="SUPFAM" id="SSF57850">
    <property type="entry name" value="RING/U-box"/>
    <property type="match status" value="1"/>
</dbReference>
<evidence type="ECO:0000256" key="7">
    <source>
        <dbReference type="SAM" id="MobiDB-lite"/>
    </source>
</evidence>
<protein>
    <submittedName>
        <fullName evidence="11">Tripartite motif-containing protein 65-like</fullName>
    </submittedName>
</protein>
<dbReference type="CDD" id="cd19769">
    <property type="entry name" value="Bbox2_TRIM16-like"/>
    <property type="match status" value="1"/>
</dbReference>
<dbReference type="PROSITE" id="PS50119">
    <property type="entry name" value="ZF_BBOX"/>
    <property type="match status" value="1"/>
</dbReference>
<reference evidence="11" key="3">
    <citation type="submission" date="2025-09" db="UniProtKB">
        <authorList>
            <consortium name="Ensembl"/>
        </authorList>
    </citation>
    <scope>IDENTIFICATION</scope>
</reference>
<dbReference type="GO" id="GO:0008270">
    <property type="term" value="F:zinc ion binding"/>
    <property type="evidence" value="ECO:0007669"/>
    <property type="project" value="UniProtKB-KW"/>
</dbReference>
<feature type="domain" description="B box-type" evidence="9">
    <location>
        <begin position="120"/>
        <end position="156"/>
    </location>
</feature>
<dbReference type="STRING" id="244447.ENSCSEP00000022988"/>
<feature type="domain" description="B30.2/SPRY" evidence="10">
    <location>
        <begin position="384"/>
        <end position="578"/>
    </location>
</feature>
<dbReference type="SMART" id="SM00336">
    <property type="entry name" value="BBOX"/>
    <property type="match status" value="1"/>
</dbReference>
<keyword evidence="5" id="KW-0391">Immunity</keyword>
<dbReference type="OrthoDB" id="6270329at2759"/>
<dbReference type="PRINTS" id="PR01407">
    <property type="entry name" value="BUTYPHLNCDUF"/>
</dbReference>
<dbReference type="Ensembl" id="ENSCSET00000023284.1">
    <property type="protein sequence ID" value="ENSCSEP00000022988.1"/>
    <property type="gene ID" value="ENSCSEG00000014646.1"/>
</dbReference>